<comment type="caution">
    <text evidence="1">The sequence shown here is derived from an EMBL/GenBank/DDBJ whole genome shotgun (WGS) entry which is preliminary data.</text>
</comment>
<reference evidence="1 2" key="1">
    <citation type="submission" date="2022-04" db="EMBL/GenBank/DDBJ databases">
        <title>Roseobacter sp. WL0113 is a bacterium isolated from neritic sediment.</title>
        <authorList>
            <person name="Wang L."/>
            <person name="He W."/>
            <person name="Zhang D.-F."/>
        </authorList>
    </citation>
    <scope>NUCLEOTIDE SEQUENCE [LARGE SCALE GENOMIC DNA]</scope>
    <source>
        <strain evidence="1 2">WL0113</strain>
    </source>
</reference>
<dbReference type="RefSeq" id="WP_263846420.1">
    <property type="nucleotide sequence ID" value="NZ_JALIEB010000032.1"/>
</dbReference>
<evidence type="ECO:0000313" key="2">
    <source>
        <dbReference type="Proteomes" id="UP001208690"/>
    </source>
</evidence>
<proteinExistence type="predicted"/>
<protein>
    <submittedName>
        <fullName evidence="1">Uncharacterized protein</fullName>
    </submittedName>
</protein>
<dbReference type="EMBL" id="JALIEB010000032">
    <property type="protein sequence ID" value="MCV3274215.1"/>
    <property type="molecule type" value="Genomic_DNA"/>
</dbReference>
<accession>A0ABT3BKW3</accession>
<gene>
    <name evidence="1" type="ORF">MUB52_22520</name>
</gene>
<evidence type="ECO:0000313" key="1">
    <source>
        <dbReference type="EMBL" id="MCV3274215.1"/>
    </source>
</evidence>
<name>A0ABT3BKW3_9RHOB</name>
<sequence length="261" mass="28344">MADHTPNRLEGRKTGKTLKMKPQLPTIALLVLVQGGIAFAESSGSEGAVPYDPVEQMTLSFIFHIDDGMAEQDVFYEKVPGSGEVFRPTAATRDMDAPLYAPAVEVPHNFLDTSDTGPYPKGPALGLTLGEWFAAEGHGTYVCKDGTGKLDLQFNHLVPNGVYTIWHDFMVWPPTDPFIGTYDLPFGARDGSENEFVADASGSARFERTITPCLQLTGEHLAADLALAWHSDGKTYGPLPGEFSTVTHVQMYVTLPPRTGL</sequence>
<keyword evidence="2" id="KW-1185">Reference proteome</keyword>
<dbReference type="Proteomes" id="UP001208690">
    <property type="component" value="Unassembled WGS sequence"/>
</dbReference>
<organism evidence="1 2">
    <name type="scientific">Roseobacter sinensis</name>
    <dbReference type="NCBI Taxonomy" id="2931391"/>
    <lineage>
        <taxon>Bacteria</taxon>
        <taxon>Pseudomonadati</taxon>
        <taxon>Pseudomonadota</taxon>
        <taxon>Alphaproteobacteria</taxon>
        <taxon>Rhodobacterales</taxon>
        <taxon>Roseobacteraceae</taxon>
        <taxon>Roseobacter</taxon>
    </lineage>
</organism>